<dbReference type="InterPro" id="IPR029058">
    <property type="entry name" value="AB_hydrolase_fold"/>
</dbReference>
<evidence type="ECO:0000313" key="4">
    <source>
        <dbReference type="EMBL" id="SIS38697.1"/>
    </source>
</evidence>
<evidence type="ECO:0000259" key="3">
    <source>
        <dbReference type="Pfam" id="PF00561"/>
    </source>
</evidence>
<dbReference type="AlphaFoldDB" id="A0A1N7INN7"/>
<dbReference type="InterPro" id="IPR000073">
    <property type="entry name" value="AB_hydrolase_1"/>
</dbReference>
<evidence type="ECO:0000313" key="5">
    <source>
        <dbReference type="Proteomes" id="UP000186292"/>
    </source>
</evidence>
<proteinExistence type="predicted"/>
<gene>
    <name evidence="4" type="ORF">SAMN05444817_101132</name>
</gene>
<dbReference type="SUPFAM" id="SSF53474">
    <property type="entry name" value="alpha/beta-Hydrolases"/>
    <property type="match status" value="1"/>
</dbReference>
<keyword evidence="5" id="KW-1185">Reference proteome</keyword>
<dbReference type="Pfam" id="PF00561">
    <property type="entry name" value="Abhydrolase_1"/>
    <property type="match status" value="1"/>
</dbReference>
<dbReference type="Gene3D" id="3.40.50.1820">
    <property type="entry name" value="alpha/beta hydrolase"/>
    <property type="match status" value="1"/>
</dbReference>
<evidence type="ECO:0000256" key="2">
    <source>
        <dbReference type="SAM" id="MobiDB-lite"/>
    </source>
</evidence>
<feature type="compositionally biased region" description="Polar residues" evidence="2">
    <location>
        <begin position="16"/>
        <end position="28"/>
    </location>
</feature>
<feature type="region of interest" description="Disordered" evidence="2">
    <location>
        <begin position="1"/>
        <end position="31"/>
    </location>
</feature>
<dbReference type="EMBL" id="FTOF01000001">
    <property type="protein sequence ID" value="SIS38697.1"/>
    <property type="molecule type" value="Genomic_DNA"/>
</dbReference>
<dbReference type="PANTHER" id="PTHR43329">
    <property type="entry name" value="EPOXIDE HYDROLASE"/>
    <property type="match status" value="1"/>
</dbReference>
<feature type="domain" description="AB hydrolase-1" evidence="3">
    <location>
        <begin position="61"/>
        <end position="165"/>
    </location>
</feature>
<dbReference type="PRINTS" id="PR00412">
    <property type="entry name" value="EPOXHYDRLASE"/>
</dbReference>
<keyword evidence="1" id="KW-0378">Hydrolase</keyword>
<dbReference type="PRINTS" id="PR00111">
    <property type="entry name" value="ABHYDROLASE"/>
</dbReference>
<name>A0A1N7INN7_9CORY</name>
<dbReference type="STRING" id="1161099.SAMN05444817_101132"/>
<sequence length="320" mass="34746">MTGAQGEMSPGAFSRPMSSKPRTQQPVSPKTIALDGPFEHVWLHTRGIRLHAAVAGDPSNPLVVLVHGTFGAWVDFQHVIAPLAAHGFHVAAVDMRGYGMSDKPPARAGDPTRIAVGDIAGSVTALGHDRAHIVGHDTGGALAWVFAGAYPERTASLVSVSAAHPGDMRAHMRARPWELMFMLVRVAVGRLPIWLHQACAPLVPRVWRRELVLNTAPGFAGTPEFDEALRLRIRAARIDNALRGIVRNTRMLTASRQTRTLIDAPTLLLHPRQSVWDRIDARAVKRLAIPPTVDTVPEAKNVPQVENPQGFVDKLAAFFA</sequence>
<evidence type="ECO:0000256" key="1">
    <source>
        <dbReference type="ARBA" id="ARBA00022801"/>
    </source>
</evidence>
<organism evidence="4 5">
    <name type="scientific">Corynebacterium appendicis CIP 107643</name>
    <dbReference type="NCBI Taxonomy" id="1161099"/>
    <lineage>
        <taxon>Bacteria</taxon>
        <taxon>Bacillati</taxon>
        <taxon>Actinomycetota</taxon>
        <taxon>Actinomycetes</taxon>
        <taxon>Mycobacteriales</taxon>
        <taxon>Corynebacteriaceae</taxon>
        <taxon>Corynebacterium</taxon>
    </lineage>
</organism>
<dbReference type="InterPro" id="IPR000639">
    <property type="entry name" value="Epox_hydrolase-like"/>
</dbReference>
<dbReference type="Proteomes" id="UP000186292">
    <property type="component" value="Unassembled WGS sequence"/>
</dbReference>
<protein>
    <submittedName>
        <fullName evidence="4">Pimeloyl-ACP methyl ester carboxylesterase</fullName>
    </submittedName>
</protein>
<dbReference type="GO" id="GO:0016787">
    <property type="term" value="F:hydrolase activity"/>
    <property type="evidence" value="ECO:0007669"/>
    <property type="project" value="UniProtKB-KW"/>
</dbReference>
<accession>A0A1N7INN7</accession>
<reference evidence="5" key="1">
    <citation type="submission" date="2017-01" db="EMBL/GenBank/DDBJ databases">
        <authorList>
            <person name="Varghese N."/>
            <person name="Submissions S."/>
        </authorList>
    </citation>
    <scope>NUCLEOTIDE SEQUENCE [LARGE SCALE GENOMIC DNA]</scope>
    <source>
        <strain evidence="5">DSM 44531</strain>
    </source>
</reference>